<accession>A0A6N2VV39</accession>
<name>A0A6N2VV39_BACOV</name>
<keyword evidence="1" id="KW-0812">Transmembrane</keyword>
<gene>
    <name evidence="2" type="ORF">BOLFYP28_02578</name>
</gene>
<keyword evidence="1" id="KW-0472">Membrane</keyword>
<sequence length="51" mass="6068">MYIFVVRFLLISVMKLVEGAIYYLIEYMCIISLFLKLATFVRRDDSTDTPR</sequence>
<evidence type="ECO:0000313" key="2">
    <source>
        <dbReference type="EMBL" id="VYT33948.1"/>
    </source>
</evidence>
<dbReference type="EMBL" id="CACRTD010000041">
    <property type="protein sequence ID" value="VYT33948.1"/>
    <property type="molecule type" value="Genomic_DNA"/>
</dbReference>
<evidence type="ECO:0000256" key="1">
    <source>
        <dbReference type="SAM" id="Phobius"/>
    </source>
</evidence>
<reference evidence="2" key="1">
    <citation type="submission" date="2019-11" db="EMBL/GenBank/DDBJ databases">
        <authorList>
            <person name="Feng L."/>
        </authorList>
    </citation>
    <scope>NUCLEOTIDE SEQUENCE</scope>
    <source>
        <strain evidence="2">BovatusLFYP28</strain>
    </source>
</reference>
<proteinExistence type="predicted"/>
<organism evidence="2">
    <name type="scientific">Bacteroides ovatus</name>
    <dbReference type="NCBI Taxonomy" id="28116"/>
    <lineage>
        <taxon>Bacteria</taxon>
        <taxon>Pseudomonadati</taxon>
        <taxon>Bacteroidota</taxon>
        <taxon>Bacteroidia</taxon>
        <taxon>Bacteroidales</taxon>
        <taxon>Bacteroidaceae</taxon>
        <taxon>Bacteroides</taxon>
    </lineage>
</organism>
<keyword evidence="1" id="KW-1133">Transmembrane helix</keyword>
<dbReference type="AlphaFoldDB" id="A0A6N2VV39"/>
<protein>
    <submittedName>
        <fullName evidence="2">Uncharacterized protein</fullName>
    </submittedName>
</protein>
<feature type="transmembrane region" description="Helical" evidence="1">
    <location>
        <begin position="20"/>
        <end position="41"/>
    </location>
</feature>